<evidence type="ECO:0000313" key="11">
    <source>
        <dbReference type="Proteomes" id="UP001596222"/>
    </source>
</evidence>
<keyword evidence="4 8" id="KW-0808">Transferase</keyword>
<dbReference type="EMBL" id="JBHSKJ010000006">
    <property type="protein sequence ID" value="MFC5145482.1"/>
    <property type="molecule type" value="Genomic_DNA"/>
</dbReference>
<dbReference type="InterPro" id="IPR016193">
    <property type="entry name" value="Cytidine_deaminase-like"/>
</dbReference>
<keyword evidence="6 8" id="KW-0378">Hydrolase</keyword>
<dbReference type="CDD" id="cd01421">
    <property type="entry name" value="IMPCH"/>
    <property type="match status" value="1"/>
</dbReference>
<dbReference type="PROSITE" id="PS51855">
    <property type="entry name" value="MGS"/>
    <property type="match status" value="1"/>
</dbReference>
<dbReference type="Proteomes" id="UP001596222">
    <property type="component" value="Unassembled WGS sequence"/>
</dbReference>
<dbReference type="SMART" id="SM00851">
    <property type="entry name" value="MGS"/>
    <property type="match status" value="1"/>
</dbReference>
<dbReference type="PIRSF" id="PIRSF000414">
    <property type="entry name" value="AICARFT_IMPCHas"/>
    <property type="match status" value="1"/>
</dbReference>
<comment type="pathway">
    <text evidence="2 8">Purine metabolism; IMP biosynthesis via de novo pathway; 5-formamido-1-(5-phospho-D-ribosyl)imidazole-4-carboxamide from 5-amino-1-(5-phospho-D-ribosyl)imidazole-4-carboxamide (10-formyl THF route): step 1/1.</text>
</comment>
<dbReference type="SUPFAM" id="SSF53927">
    <property type="entry name" value="Cytidine deaminase-like"/>
    <property type="match status" value="1"/>
</dbReference>
<dbReference type="SUPFAM" id="SSF52335">
    <property type="entry name" value="Methylglyoxal synthase-like"/>
    <property type="match status" value="1"/>
</dbReference>
<dbReference type="EC" id="2.1.2.3" evidence="8"/>
<proteinExistence type="inferred from homology"/>
<keyword evidence="11" id="KW-1185">Reference proteome</keyword>
<dbReference type="RefSeq" id="WP_382041004.1">
    <property type="nucleotide sequence ID" value="NZ_JBHSKJ010000006.1"/>
</dbReference>
<evidence type="ECO:0000256" key="6">
    <source>
        <dbReference type="ARBA" id="ARBA00022801"/>
    </source>
</evidence>
<dbReference type="GO" id="GO:0003937">
    <property type="term" value="F:IMP cyclohydrolase activity"/>
    <property type="evidence" value="ECO:0007669"/>
    <property type="project" value="UniProtKB-EC"/>
</dbReference>
<comment type="catalytic activity">
    <reaction evidence="8">
        <text>(6R)-10-formyltetrahydrofolate + 5-amino-1-(5-phospho-beta-D-ribosyl)imidazole-4-carboxamide = 5-formamido-1-(5-phospho-D-ribosyl)imidazole-4-carboxamide + (6S)-5,6,7,8-tetrahydrofolate</text>
        <dbReference type="Rhea" id="RHEA:22192"/>
        <dbReference type="ChEBI" id="CHEBI:57453"/>
        <dbReference type="ChEBI" id="CHEBI:58467"/>
        <dbReference type="ChEBI" id="CHEBI:58475"/>
        <dbReference type="ChEBI" id="CHEBI:195366"/>
        <dbReference type="EC" id="2.1.2.3"/>
    </reaction>
</comment>
<dbReference type="Gene3D" id="3.40.50.1380">
    <property type="entry name" value="Methylglyoxal synthase-like domain"/>
    <property type="match status" value="1"/>
</dbReference>
<dbReference type="NCBIfam" id="NF002049">
    <property type="entry name" value="PRK00881.1"/>
    <property type="match status" value="1"/>
</dbReference>
<comment type="pathway">
    <text evidence="1 8">Purine metabolism; IMP biosynthesis via de novo pathway; IMP from 5-formamido-1-(5-phospho-D-ribosyl)imidazole-4-carboxamide: step 1/1.</text>
</comment>
<dbReference type="InterPro" id="IPR036914">
    <property type="entry name" value="MGS-like_dom_sf"/>
</dbReference>
<evidence type="ECO:0000256" key="3">
    <source>
        <dbReference type="ARBA" id="ARBA00007667"/>
    </source>
</evidence>
<feature type="domain" description="MGS-like" evidence="9">
    <location>
        <begin position="1"/>
        <end position="147"/>
    </location>
</feature>
<comment type="catalytic activity">
    <reaction evidence="8">
        <text>IMP + H2O = 5-formamido-1-(5-phospho-D-ribosyl)imidazole-4-carboxamide</text>
        <dbReference type="Rhea" id="RHEA:18445"/>
        <dbReference type="ChEBI" id="CHEBI:15377"/>
        <dbReference type="ChEBI" id="CHEBI:58053"/>
        <dbReference type="ChEBI" id="CHEBI:58467"/>
        <dbReference type="EC" id="3.5.4.10"/>
    </reaction>
</comment>
<dbReference type="HAMAP" id="MF_00139">
    <property type="entry name" value="PurH"/>
    <property type="match status" value="1"/>
</dbReference>
<dbReference type="EC" id="3.5.4.10" evidence="8"/>
<dbReference type="PANTHER" id="PTHR11692:SF0">
    <property type="entry name" value="BIFUNCTIONAL PURINE BIOSYNTHESIS PROTEIN ATIC"/>
    <property type="match status" value="1"/>
</dbReference>
<accession>A0ABV9ZWB9</accession>
<reference evidence="11" key="1">
    <citation type="journal article" date="2019" name="Int. J. Syst. Evol. Microbiol.">
        <title>The Global Catalogue of Microorganisms (GCM) 10K type strain sequencing project: providing services to taxonomists for standard genome sequencing and annotation.</title>
        <authorList>
            <consortium name="The Broad Institute Genomics Platform"/>
            <consortium name="The Broad Institute Genome Sequencing Center for Infectious Disease"/>
            <person name="Wu L."/>
            <person name="Ma J."/>
        </authorList>
    </citation>
    <scope>NUCLEOTIDE SEQUENCE [LARGE SCALE GENOMIC DNA]</scope>
    <source>
        <strain evidence="11">CGMCC 4.1641</strain>
    </source>
</reference>
<dbReference type="Pfam" id="PF01808">
    <property type="entry name" value="AICARFT_IMPCHas"/>
    <property type="match status" value="1"/>
</dbReference>
<dbReference type="SMART" id="SM00798">
    <property type="entry name" value="AICARFT_IMPCHas"/>
    <property type="match status" value="1"/>
</dbReference>
<dbReference type="InterPro" id="IPR024051">
    <property type="entry name" value="AICAR_Tfase_dup_dom_sf"/>
</dbReference>
<keyword evidence="5 8" id="KW-0658">Purine biosynthesis</keyword>
<evidence type="ECO:0000256" key="7">
    <source>
        <dbReference type="ARBA" id="ARBA00023268"/>
    </source>
</evidence>
<organism evidence="10 11">
    <name type="scientific">Streptomyces aureoversilis</name>
    <dbReference type="NCBI Taxonomy" id="67277"/>
    <lineage>
        <taxon>Bacteria</taxon>
        <taxon>Bacillati</taxon>
        <taxon>Actinomycetota</taxon>
        <taxon>Actinomycetes</taxon>
        <taxon>Kitasatosporales</taxon>
        <taxon>Streptomycetaceae</taxon>
        <taxon>Streptomyces</taxon>
    </lineage>
</organism>
<sequence>MKRPIRRALVSVYDKAGLEELARGLHEAGVELVSTGSTAGRIAAAGVPVTRVEELTGFPECLDGRVKTLHPRVHAGILADRRLDSHREQLAELGVEPFELVVVNLYPFRETVASGASPDECVEQIDIGGPSMVRAAAKNHPSVAVVVNPGRYQDVLKAVADGGFDLAQRKRLAAEAFQHTAAYDVAVANWFAEGYGAGEGEWPDFIGASYERKQVLRYGENPHQPAALYTDGTGKGLAYAEQLHGKEMSYNNYVDTEAARRAAYDHTDPCVAIIKHANPCGIAVGSDVAEAHRKAHECDPLSAFGGVIAVNSPVSVAMAEQVAEIFTEVIVAPAYEDGAVEVLARKKNIRVLRCADAPAAHGETRPVEGGVLVQVKDRLQAAGDDPANWTLATGEALSAEELAGLAFAWRACRAVKSNAILLAKDGATVGVGMGQVNRVDSAKLAVQRAGEERARGSYAASDAFFPFPDGLEVLTAAGVKAVVQPGGSVRDEQVVEAAKAAGVTMYFTGTRHFFH</sequence>
<comment type="similarity">
    <text evidence="3 8">Belongs to the PurH family.</text>
</comment>
<evidence type="ECO:0000256" key="2">
    <source>
        <dbReference type="ARBA" id="ARBA00004954"/>
    </source>
</evidence>
<dbReference type="Pfam" id="PF02142">
    <property type="entry name" value="MGS"/>
    <property type="match status" value="1"/>
</dbReference>
<gene>
    <name evidence="8 10" type="primary">purH</name>
    <name evidence="10" type="ORF">ACFPP6_12510</name>
</gene>
<evidence type="ECO:0000256" key="8">
    <source>
        <dbReference type="HAMAP-Rule" id="MF_00139"/>
    </source>
</evidence>
<evidence type="ECO:0000256" key="5">
    <source>
        <dbReference type="ARBA" id="ARBA00022755"/>
    </source>
</evidence>
<comment type="caution">
    <text evidence="10">The sequence shown here is derived from an EMBL/GenBank/DDBJ whole genome shotgun (WGS) entry which is preliminary data.</text>
</comment>
<evidence type="ECO:0000256" key="1">
    <source>
        <dbReference type="ARBA" id="ARBA00004844"/>
    </source>
</evidence>
<keyword evidence="7 8" id="KW-0511">Multifunctional enzyme</keyword>
<dbReference type="PANTHER" id="PTHR11692">
    <property type="entry name" value="BIFUNCTIONAL PURINE BIOSYNTHESIS PROTEIN PURH"/>
    <property type="match status" value="1"/>
</dbReference>
<comment type="domain">
    <text evidence="8">The IMP cyclohydrolase activity resides in the N-terminal region.</text>
</comment>
<dbReference type="NCBIfam" id="TIGR00355">
    <property type="entry name" value="purH"/>
    <property type="match status" value="1"/>
</dbReference>
<dbReference type="GO" id="GO:0004643">
    <property type="term" value="F:phosphoribosylaminoimidazolecarboxamide formyltransferase activity"/>
    <property type="evidence" value="ECO:0007669"/>
    <property type="project" value="UniProtKB-EC"/>
</dbReference>
<dbReference type="InterPro" id="IPR002695">
    <property type="entry name" value="PurH-like"/>
</dbReference>
<dbReference type="InterPro" id="IPR011607">
    <property type="entry name" value="MGS-like_dom"/>
</dbReference>
<dbReference type="Gene3D" id="3.40.140.20">
    <property type="match status" value="2"/>
</dbReference>
<evidence type="ECO:0000259" key="9">
    <source>
        <dbReference type="PROSITE" id="PS51855"/>
    </source>
</evidence>
<protein>
    <recommendedName>
        <fullName evidence="8">Bifunctional purine biosynthesis protein PurH</fullName>
    </recommendedName>
    <domain>
        <recommendedName>
            <fullName evidence="8">Phosphoribosylaminoimidazolecarboxamide formyltransferase</fullName>
            <ecNumber evidence="8">2.1.2.3</ecNumber>
        </recommendedName>
        <alternativeName>
            <fullName evidence="8">AICAR transformylase</fullName>
        </alternativeName>
    </domain>
    <domain>
        <recommendedName>
            <fullName evidence="8">IMP cyclohydrolase</fullName>
            <ecNumber evidence="8">3.5.4.10</ecNumber>
        </recommendedName>
        <alternativeName>
            <fullName evidence="8">ATIC</fullName>
        </alternativeName>
        <alternativeName>
            <fullName evidence="8">IMP synthase</fullName>
        </alternativeName>
        <alternativeName>
            <fullName evidence="8">Inosinicase</fullName>
        </alternativeName>
    </domain>
</protein>
<evidence type="ECO:0000256" key="4">
    <source>
        <dbReference type="ARBA" id="ARBA00022679"/>
    </source>
</evidence>
<evidence type="ECO:0000313" key="10">
    <source>
        <dbReference type="EMBL" id="MFC5145482.1"/>
    </source>
</evidence>
<name>A0ABV9ZWB9_9ACTN</name>